<reference evidence="4" key="2">
    <citation type="submission" date="2019-09" db="UniProtKB">
        <authorList>
            <consortium name="WormBaseParasite"/>
        </authorList>
    </citation>
    <scope>IDENTIFICATION</scope>
</reference>
<sequence>MDRRLGADYYSFVSPIVDLREFLEEAHAAKQTMEGSPPTKEIKSSPPPESDIGYQRFPRRLKQWLVHDVMKYAFSSIHSKWAAGEELYEFTILAYTFSSKPFHHPSA</sequence>
<dbReference type="EMBL" id="UZAH01035903">
    <property type="protein sequence ID" value="VDP43097.1"/>
    <property type="molecule type" value="Genomic_DNA"/>
</dbReference>
<protein>
    <submittedName>
        <fullName evidence="2 4">Uncharacterized protein</fullName>
    </submittedName>
</protein>
<feature type="region of interest" description="Disordered" evidence="1">
    <location>
        <begin position="28"/>
        <end position="54"/>
    </location>
</feature>
<dbReference type="AlphaFoldDB" id="A0A183GN74"/>
<evidence type="ECO:0000313" key="4">
    <source>
        <dbReference type="WBParaSite" id="HPBE_0002414401-mRNA-1"/>
    </source>
</evidence>
<accession>A0A183GN74</accession>
<evidence type="ECO:0000256" key="1">
    <source>
        <dbReference type="SAM" id="MobiDB-lite"/>
    </source>
</evidence>
<keyword evidence="3" id="KW-1185">Reference proteome</keyword>
<evidence type="ECO:0000313" key="2">
    <source>
        <dbReference type="EMBL" id="VDP43097.1"/>
    </source>
</evidence>
<dbReference type="OrthoDB" id="5873197at2759"/>
<dbReference type="Proteomes" id="UP000050761">
    <property type="component" value="Unassembled WGS sequence"/>
</dbReference>
<organism evidence="3 4">
    <name type="scientific">Heligmosomoides polygyrus</name>
    <name type="common">Parasitic roundworm</name>
    <dbReference type="NCBI Taxonomy" id="6339"/>
    <lineage>
        <taxon>Eukaryota</taxon>
        <taxon>Metazoa</taxon>
        <taxon>Ecdysozoa</taxon>
        <taxon>Nematoda</taxon>
        <taxon>Chromadorea</taxon>
        <taxon>Rhabditida</taxon>
        <taxon>Rhabditina</taxon>
        <taxon>Rhabditomorpha</taxon>
        <taxon>Strongyloidea</taxon>
        <taxon>Heligmosomidae</taxon>
        <taxon>Heligmosomoides</taxon>
    </lineage>
</organism>
<gene>
    <name evidence="2" type="ORF">HPBE_LOCUS24143</name>
</gene>
<reference evidence="2 3" key="1">
    <citation type="submission" date="2018-11" db="EMBL/GenBank/DDBJ databases">
        <authorList>
            <consortium name="Pathogen Informatics"/>
        </authorList>
    </citation>
    <scope>NUCLEOTIDE SEQUENCE [LARGE SCALE GENOMIC DNA]</scope>
</reference>
<dbReference type="WBParaSite" id="HPBE_0002414401-mRNA-1">
    <property type="protein sequence ID" value="HPBE_0002414401-mRNA-1"/>
    <property type="gene ID" value="HPBE_0002414401"/>
</dbReference>
<name>A0A183GN74_HELPZ</name>
<accession>A0A3P8CU32</accession>
<proteinExistence type="predicted"/>
<evidence type="ECO:0000313" key="3">
    <source>
        <dbReference type="Proteomes" id="UP000050761"/>
    </source>
</evidence>